<dbReference type="GO" id="GO:0040029">
    <property type="term" value="P:epigenetic regulation of gene expression"/>
    <property type="evidence" value="ECO:0007669"/>
    <property type="project" value="TreeGrafter"/>
</dbReference>
<comment type="subcellular location">
    <subcellularLocation>
        <location evidence="1 11">Nucleus</location>
    </subcellularLocation>
</comment>
<dbReference type="PIRSF" id="PIRSF037919">
    <property type="entry name" value="HDAC_II_yeast"/>
    <property type="match status" value="1"/>
</dbReference>
<comment type="function">
    <text evidence="11">Responsible for the deacetylation of lysine residues on the N-terminal part of the core histones (H2A, H2B, H3 and H4). Histone deacetylation gives a tag for epigenetic repression and plays an important role in transcriptional regulation, cell cycle progression and developmental events.</text>
</comment>
<feature type="region of interest" description="Disordered" evidence="12">
    <location>
        <begin position="1"/>
        <end position="42"/>
    </location>
</feature>
<dbReference type="AlphaFoldDB" id="A0A9P4NJ41"/>
<dbReference type="InterPro" id="IPR023801">
    <property type="entry name" value="His_deacetylse_dom"/>
</dbReference>
<evidence type="ECO:0000256" key="2">
    <source>
        <dbReference type="ARBA" id="ARBA00007738"/>
    </source>
</evidence>
<dbReference type="InterPro" id="IPR000286">
    <property type="entry name" value="HDACs"/>
</dbReference>
<comment type="catalytic activity">
    <reaction evidence="10 11">
        <text>N(6)-acetyl-L-lysyl-[histone] + H2O = L-lysyl-[histone] + acetate</text>
        <dbReference type="Rhea" id="RHEA:58196"/>
        <dbReference type="Rhea" id="RHEA-COMP:9845"/>
        <dbReference type="Rhea" id="RHEA-COMP:11338"/>
        <dbReference type="ChEBI" id="CHEBI:15377"/>
        <dbReference type="ChEBI" id="CHEBI:29969"/>
        <dbReference type="ChEBI" id="CHEBI:30089"/>
        <dbReference type="ChEBI" id="CHEBI:61930"/>
        <dbReference type="EC" id="3.5.1.98"/>
    </reaction>
</comment>
<evidence type="ECO:0000259" key="13">
    <source>
        <dbReference type="Pfam" id="PF00850"/>
    </source>
</evidence>
<keyword evidence="16" id="KW-1185">Reference proteome</keyword>
<name>A0A9P4NJ41_9PEZI</name>
<dbReference type="GO" id="GO:0031078">
    <property type="term" value="F:histone H3K14 deacetylase activity, hydrolytic mechanism"/>
    <property type="evidence" value="ECO:0007669"/>
    <property type="project" value="UniProtKB-UniRule"/>
</dbReference>
<evidence type="ECO:0000256" key="9">
    <source>
        <dbReference type="ARBA" id="ARBA00023242"/>
    </source>
</evidence>
<dbReference type="PANTHER" id="PTHR10625">
    <property type="entry name" value="HISTONE DEACETYLASE HDAC1-RELATED"/>
    <property type="match status" value="1"/>
</dbReference>
<dbReference type="FunFam" id="3.40.800.20:FF:000005">
    <property type="entry name" value="histone deacetylase 6"/>
    <property type="match status" value="1"/>
</dbReference>
<feature type="compositionally biased region" description="Polar residues" evidence="12">
    <location>
        <begin position="730"/>
        <end position="750"/>
    </location>
</feature>
<keyword evidence="8 11" id="KW-0804">Transcription</keyword>
<evidence type="ECO:0000256" key="11">
    <source>
        <dbReference type="PIRNR" id="PIRNR037919"/>
    </source>
</evidence>
<evidence type="ECO:0000256" key="7">
    <source>
        <dbReference type="ARBA" id="ARBA00023015"/>
    </source>
</evidence>
<feature type="compositionally biased region" description="Low complexity" evidence="12">
    <location>
        <begin position="806"/>
        <end position="816"/>
    </location>
</feature>
<dbReference type="PANTHER" id="PTHR10625:SF5">
    <property type="entry name" value="HISTONE DEACETYLASE"/>
    <property type="match status" value="1"/>
</dbReference>
<keyword evidence="9 11" id="KW-0539">Nucleus</keyword>
<keyword evidence="6 11" id="KW-0156">Chromatin regulator</keyword>
<sequence>MPSALRTPAASNSTPSNQADDDDDSRSSISSPLSSSNGILQTTQQYQPPRKLLGVHIPKPIAAQLPYASSQTGLVYDPRMRFHTELELEEDEDIHPEDPRRIYEIYTELLGAGLVQDEHEPIDDRTSTFKLYRIQAVFAQPHEICLVHSQEHYEWMESLASMEEKWLIEKGKTLDSLYLHGLTLYCARLSAGGAIEACRAVVQGQVKNAMAVIRPPGHHAEHNKPGGFCFFNNVCIAAKVCQQDFGEKCRKILIVDWDVHHGNGVQEAFESDPNVLYISLHVYKDATFYPMSTYGNHHHVGTGAGEGKNINIPWSRHGMTDGDYIYAFQQIVMPCAQEFDPDLVIISAGFDAAEGDLLGGCMVSPGGFAHMTSMLMTLADGKVVACLEGGYNLRSIAKSTLAVTRTLMGEAPERLKETTPTDSGVDTVRMVVSTHSQYWKCLYPKDKLKLRLEKLGGERLHDILRQKQAQDWGQEFGMDPLYINRAKISKSFEKEVLATSNWEDAVPMLIIFHDPPETIGEQNAHTGAFDAHNIIVTDVAKQYVAWAVENDFSVIDVNVPKYLTGEADARGFVEPDSIEVRAERTRELSQYLWDNYIEINDCTHVFLMGVGAAYSNIVWLLGTHASCSSKVDHIFNFVSEQPLVPAQRPADDFFADWYYKENNSDIYVAHNHAAWAPDRQRRIRKKYGNIHQSDMNDLSEMLIAHKEEITDKLLEFTKGWRDSRRRETTQQHQPQSAQRNSYTPAQNASSALQYRQDDIPVRGSPSVSPNLKSPVCMGGGGLPAMGMFSVSSPQGKRSPDKFLGHRSPMNGSPSRGPRGGGLF</sequence>
<comment type="similarity">
    <text evidence="2 11">Belongs to the histone deacetylase family. HD type 2 subfamily.</text>
</comment>
<feature type="region of interest" description="Disordered" evidence="12">
    <location>
        <begin position="721"/>
        <end position="750"/>
    </location>
</feature>
<feature type="domain" description="Arb2-like" evidence="14">
    <location>
        <begin position="459"/>
        <end position="718"/>
    </location>
</feature>
<evidence type="ECO:0000256" key="4">
    <source>
        <dbReference type="ARBA" id="ARBA00022491"/>
    </source>
</evidence>
<evidence type="ECO:0000313" key="15">
    <source>
        <dbReference type="EMBL" id="KAF2423171.1"/>
    </source>
</evidence>
<accession>A0A9P4NJ41</accession>
<gene>
    <name evidence="15" type="ORF">EJ08DRAFT_596319</name>
</gene>
<dbReference type="InterPro" id="IPR023696">
    <property type="entry name" value="Ureohydrolase_dom_sf"/>
</dbReference>
<evidence type="ECO:0000313" key="16">
    <source>
        <dbReference type="Proteomes" id="UP000800235"/>
    </source>
</evidence>
<proteinExistence type="inferred from homology"/>
<evidence type="ECO:0000256" key="10">
    <source>
        <dbReference type="ARBA" id="ARBA00048287"/>
    </source>
</evidence>
<dbReference type="SUPFAM" id="SSF52768">
    <property type="entry name" value="Arginase/deacetylase"/>
    <property type="match status" value="1"/>
</dbReference>
<dbReference type="Gene3D" id="3.40.800.20">
    <property type="entry name" value="Histone deacetylase domain"/>
    <property type="match status" value="1"/>
</dbReference>
<evidence type="ECO:0000256" key="3">
    <source>
        <dbReference type="ARBA" id="ARBA00012111"/>
    </source>
</evidence>
<evidence type="ECO:0000256" key="5">
    <source>
        <dbReference type="ARBA" id="ARBA00022801"/>
    </source>
</evidence>
<dbReference type="PRINTS" id="PR01270">
    <property type="entry name" value="HDASUPER"/>
</dbReference>
<keyword evidence="4 11" id="KW-0678">Repressor</keyword>
<feature type="domain" description="Histone deacetylase" evidence="13">
    <location>
        <begin position="95"/>
        <end position="407"/>
    </location>
</feature>
<evidence type="ECO:0000256" key="12">
    <source>
        <dbReference type="SAM" id="MobiDB-lite"/>
    </source>
</evidence>
<keyword evidence="7 11" id="KW-0805">Transcription regulation</keyword>
<keyword evidence="5 11" id="KW-0378">Hydrolase</keyword>
<dbReference type="Pfam" id="PF09757">
    <property type="entry name" value="Arb2-like"/>
    <property type="match status" value="1"/>
</dbReference>
<evidence type="ECO:0000259" key="14">
    <source>
        <dbReference type="Pfam" id="PF09757"/>
    </source>
</evidence>
<evidence type="ECO:0000256" key="1">
    <source>
        <dbReference type="ARBA" id="ARBA00004123"/>
    </source>
</evidence>
<dbReference type="OrthoDB" id="424012at2759"/>
<dbReference type="Pfam" id="PF00850">
    <property type="entry name" value="Hist_deacetyl"/>
    <property type="match status" value="1"/>
</dbReference>
<dbReference type="InterPro" id="IPR037138">
    <property type="entry name" value="His_deacetylse_dom_sf"/>
</dbReference>
<dbReference type="GO" id="GO:0000118">
    <property type="term" value="C:histone deacetylase complex"/>
    <property type="evidence" value="ECO:0007669"/>
    <property type="project" value="TreeGrafter"/>
</dbReference>
<feature type="compositionally biased region" description="Low complexity" evidence="12">
    <location>
        <begin position="27"/>
        <end position="36"/>
    </location>
</feature>
<reference evidence="15" key="1">
    <citation type="journal article" date="2020" name="Stud. Mycol.">
        <title>101 Dothideomycetes genomes: a test case for predicting lifestyles and emergence of pathogens.</title>
        <authorList>
            <person name="Haridas S."/>
            <person name="Albert R."/>
            <person name="Binder M."/>
            <person name="Bloem J."/>
            <person name="Labutti K."/>
            <person name="Salamov A."/>
            <person name="Andreopoulos B."/>
            <person name="Baker S."/>
            <person name="Barry K."/>
            <person name="Bills G."/>
            <person name="Bluhm B."/>
            <person name="Cannon C."/>
            <person name="Castanera R."/>
            <person name="Culley D."/>
            <person name="Daum C."/>
            <person name="Ezra D."/>
            <person name="Gonzalez J."/>
            <person name="Henrissat B."/>
            <person name="Kuo A."/>
            <person name="Liang C."/>
            <person name="Lipzen A."/>
            <person name="Lutzoni F."/>
            <person name="Magnuson J."/>
            <person name="Mondo S."/>
            <person name="Nolan M."/>
            <person name="Ohm R."/>
            <person name="Pangilinan J."/>
            <person name="Park H.-J."/>
            <person name="Ramirez L."/>
            <person name="Alfaro M."/>
            <person name="Sun H."/>
            <person name="Tritt A."/>
            <person name="Yoshinaga Y."/>
            <person name="Zwiers L.-H."/>
            <person name="Turgeon B."/>
            <person name="Goodwin S."/>
            <person name="Spatafora J."/>
            <person name="Crous P."/>
            <person name="Grigoriev I."/>
        </authorList>
    </citation>
    <scope>NUCLEOTIDE SEQUENCE</scope>
    <source>
        <strain evidence="15">CBS 130266</strain>
    </source>
</reference>
<evidence type="ECO:0000256" key="8">
    <source>
        <dbReference type="ARBA" id="ARBA00023163"/>
    </source>
</evidence>
<dbReference type="InterPro" id="IPR019154">
    <property type="entry name" value="Arb2-like_domain"/>
</dbReference>
<dbReference type="EC" id="3.5.1.98" evidence="3 11"/>
<dbReference type="InterPro" id="IPR017321">
    <property type="entry name" value="Hist_deAcase_II_yeast"/>
</dbReference>
<dbReference type="EMBL" id="MU007084">
    <property type="protein sequence ID" value="KAF2423171.1"/>
    <property type="molecule type" value="Genomic_DNA"/>
</dbReference>
<protein>
    <recommendedName>
        <fullName evidence="3 11">Histone deacetylase</fullName>
        <ecNumber evidence="3 11">3.5.1.98</ecNumber>
    </recommendedName>
</protein>
<comment type="caution">
    <text evidence="15">The sequence shown here is derived from an EMBL/GenBank/DDBJ whole genome shotgun (WGS) entry which is preliminary data.</text>
</comment>
<feature type="region of interest" description="Disordered" evidence="12">
    <location>
        <begin position="786"/>
        <end position="823"/>
    </location>
</feature>
<organism evidence="15 16">
    <name type="scientific">Tothia fuscella</name>
    <dbReference type="NCBI Taxonomy" id="1048955"/>
    <lineage>
        <taxon>Eukaryota</taxon>
        <taxon>Fungi</taxon>
        <taxon>Dikarya</taxon>
        <taxon>Ascomycota</taxon>
        <taxon>Pezizomycotina</taxon>
        <taxon>Dothideomycetes</taxon>
        <taxon>Pleosporomycetidae</taxon>
        <taxon>Venturiales</taxon>
        <taxon>Cylindrosympodiaceae</taxon>
        <taxon>Tothia</taxon>
    </lineage>
</organism>
<evidence type="ECO:0000256" key="6">
    <source>
        <dbReference type="ARBA" id="ARBA00022853"/>
    </source>
</evidence>
<dbReference type="Proteomes" id="UP000800235">
    <property type="component" value="Unassembled WGS sequence"/>
</dbReference>